<keyword evidence="5" id="KW-1185">Reference proteome</keyword>
<evidence type="ECO:0000256" key="2">
    <source>
        <dbReference type="SAM" id="MobiDB-lite"/>
    </source>
</evidence>
<feature type="compositionally biased region" description="Polar residues" evidence="2">
    <location>
        <begin position="471"/>
        <end position="481"/>
    </location>
</feature>
<proteinExistence type="predicted"/>
<feature type="domain" description="GRIP" evidence="3">
    <location>
        <begin position="519"/>
        <end position="569"/>
    </location>
</feature>
<evidence type="ECO:0000313" key="4">
    <source>
        <dbReference type="EMBL" id="VDM52180.1"/>
    </source>
</evidence>
<dbReference type="WBParaSite" id="ACOC_0000059401-mRNA-1">
    <property type="protein sequence ID" value="ACOC_0000059401-mRNA-1"/>
    <property type="gene ID" value="ACOC_0000059401"/>
</dbReference>
<accession>A0A0R3PAK4</accession>
<evidence type="ECO:0000313" key="6">
    <source>
        <dbReference type="WBParaSite" id="ACOC_0000059401-mRNA-1"/>
    </source>
</evidence>
<dbReference type="EMBL" id="UYYA01000063">
    <property type="protein sequence ID" value="VDM52180.1"/>
    <property type="molecule type" value="Genomic_DNA"/>
</dbReference>
<keyword evidence="1" id="KW-0175">Coiled coil</keyword>
<dbReference type="OrthoDB" id="9898580at2759"/>
<feature type="region of interest" description="Disordered" evidence="2">
    <location>
        <begin position="462"/>
        <end position="492"/>
    </location>
</feature>
<dbReference type="PROSITE" id="PS50913">
    <property type="entry name" value="GRIP"/>
    <property type="match status" value="1"/>
</dbReference>
<name>A0A0R3PAK4_ANGCS</name>
<dbReference type="Proteomes" id="UP000267027">
    <property type="component" value="Unassembled WGS sequence"/>
</dbReference>
<evidence type="ECO:0000259" key="3">
    <source>
        <dbReference type="PROSITE" id="PS50913"/>
    </source>
</evidence>
<protein>
    <submittedName>
        <fullName evidence="6">GRIP domain-containing protein</fullName>
    </submittedName>
</protein>
<evidence type="ECO:0000313" key="5">
    <source>
        <dbReference type="Proteomes" id="UP000267027"/>
    </source>
</evidence>
<dbReference type="Pfam" id="PF01465">
    <property type="entry name" value="GRIP"/>
    <property type="match status" value="1"/>
</dbReference>
<organism evidence="6">
    <name type="scientific">Angiostrongylus costaricensis</name>
    <name type="common">Nematode worm</name>
    <dbReference type="NCBI Taxonomy" id="334426"/>
    <lineage>
        <taxon>Eukaryota</taxon>
        <taxon>Metazoa</taxon>
        <taxon>Ecdysozoa</taxon>
        <taxon>Nematoda</taxon>
        <taxon>Chromadorea</taxon>
        <taxon>Rhabditida</taxon>
        <taxon>Rhabditina</taxon>
        <taxon>Rhabditomorpha</taxon>
        <taxon>Strongyloidea</taxon>
        <taxon>Metastrongylidae</taxon>
        <taxon>Angiostrongylus</taxon>
    </lineage>
</organism>
<evidence type="ECO:0000256" key="1">
    <source>
        <dbReference type="SAM" id="Coils"/>
    </source>
</evidence>
<reference evidence="6" key="1">
    <citation type="submission" date="2017-02" db="UniProtKB">
        <authorList>
            <consortium name="WormBaseParasite"/>
        </authorList>
    </citation>
    <scope>IDENTIFICATION</scope>
</reference>
<dbReference type="OMA" id="NVYYENQ"/>
<dbReference type="AlphaFoldDB" id="A0A0R3PAK4"/>
<reference evidence="4 5" key="2">
    <citation type="submission" date="2018-11" db="EMBL/GenBank/DDBJ databases">
        <authorList>
            <consortium name="Pathogen Informatics"/>
        </authorList>
    </citation>
    <scope>NUCLEOTIDE SEQUENCE [LARGE SCALE GENOMIC DNA]</scope>
    <source>
        <strain evidence="4 5">Costa Rica</strain>
    </source>
</reference>
<dbReference type="SMART" id="SM00755">
    <property type="entry name" value="Grip"/>
    <property type="match status" value="1"/>
</dbReference>
<feature type="compositionally biased region" description="Basic and acidic residues" evidence="2">
    <location>
        <begin position="482"/>
        <end position="492"/>
    </location>
</feature>
<gene>
    <name evidence="4" type="ORF">ACOC_LOCUS595</name>
</gene>
<sequence length="569" mass="64936">MTVPNHMFDLVRAYKSLETEKSALQTALDSVVSEGTKNPESSTSHETFESNLKMAIATLTRENSKKEAAFLSDKKILLNENASLKEQLKKASENLTNVENTVKIQQLKLQEIEIDREKEILDHGKVVAEMQTRYAKEHQLLEAGTKEIATLSKKINQKDEIIKLLKTREAELLSQVSTLHKEIKELTEKACNMPTIQILKDEMANLKVDHERELIDAVMKTRNTTQLEEQNRASTMIAELEEKTLHLLQTIARSEEARNDVYEAFLQSQSEKAALSDELCKLYDNQNFESTHDVVDRLKSAIADVREKQPEFDVFTLIGPDPDNVRLQLELTKLRDDYEQCKSRLEAVSTSNTQFSVSSEVLNEESFRDAVEQFQIKIQNLVATHAKDKAVYEKASRDLHARISELEQREGQRVTEMRREMNNRISEMEVEMQKQRSRTIDVVAEKERELEAARSVLLSLRHEQMSAPADPSQTGKISSRKISSEHQNYSDRRYSIRSRKSVDALSVNNVDAGSDKLALLSTGGEMEYLRNIFIQFIQSNSSSAKRNILRAMGMALKLSVNEMKALDNK</sequence>
<feature type="coiled-coil region" evidence="1">
    <location>
        <begin position="74"/>
        <end position="115"/>
    </location>
</feature>
<dbReference type="InterPro" id="IPR000237">
    <property type="entry name" value="GRIP_dom"/>
</dbReference>
<dbReference type="STRING" id="334426.A0A0R3PAK4"/>